<accession>A0A9D4UCI9</accession>
<dbReference type="PANTHER" id="PTHR24015:SF548">
    <property type="entry name" value="OS08G0340900 PROTEIN"/>
    <property type="match status" value="1"/>
</dbReference>
<dbReference type="InterPro" id="IPR011990">
    <property type="entry name" value="TPR-like_helical_dom_sf"/>
</dbReference>
<evidence type="ECO:0000313" key="4">
    <source>
        <dbReference type="Proteomes" id="UP000886520"/>
    </source>
</evidence>
<dbReference type="PANTHER" id="PTHR24015">
    <property type="entry name" value="OS07G0578800 PROTEIN-RELATED"/>
    <property type="match status" value="1"/>
</dbReference>
<dbReference type="FunFam" id="1.25.40.10:FF:000073">
    <property type="entry name" value="Pentatricopeptide repeat-containing protein chloroplastic"/>
    <property type="match status" value="3"/>
</dbReference>
<name>A0A9D4UCI9_ADICA</name>
<gene>
    <name evidence="3" type="ORF">GOP47_0020204</name>
</gene>
<feature type="repeat" description="PPR" evidence="2">
    <location>
        <begin position="231"/>
        <end position="265"/>
    </location>
</feature>
<evidence type="ECO:0000256" key="1">
    <source>
        <dbReference type="ARBA" id="ARBA00022737"/>
    </source>
</evidence>
<reference evidence="3" key="1">
    <citation type="submission" date="2021-01" db="EMBL/GenBank/DDBJ databases">
        <title>Adiantum capillus-veneris genome.</title>
        <authorList>
            <person name="Fang Y."/>
            <person name="Liao Q."/>
        </authorList>
    </citation>
    <scope>NUCLEOTIDE SEQUENCE</scope>
    <source>
        <strain evidence="3">H3</strain>
        <tissue evidence="3">Leaf</tissue>
    </source>
</reference>
<keyword evidence="1" id="KW-0677">Repeat</keyword>
<dbReference type="GO" id="GO:0009451">
    <property type="term" value="P:RNA modification"/>
    <property type="evidence" value="ECO:0007669"/>
    <property type="project" value="InterPro"/>
</dbReference>
<dbReference type="AlphaFoldDB" id="A0A9D4UCI9"/>
<dbReference type="InterPro" id="IPR046848">
    <property type="entry name" value="E_motif"/>
</dbReference>
<dbReference type="OrthoDB" id="1890597at2759"/>
<evidence type="ECO:0008006" key="5">
    <source>
        <dbReference type="Google" id="ProtNLM"/>
    </source>
</evidence>
<dbReference type="FunFam" id="1.25.40.10:FF:000090">
    <property type="entry name" value="Pentatricopeptide repeat-containing protein, chloroplastic"/>
    <property type="match status" value="1"/>
</dbReference>
<feature type="repeat" description="PPR" evidence="2">
    <location>
        <begin position="332"/>
        <end position="366"/>
    </location>
</feature>
<protein>
    <recommendedName>
        <fullName evidence="5">Pentatricopeptide repeat-containing protein</fullName>
    </recommendedName>
</protein>
<dbReference type="PROSITE" id="PS51375">
    <property type="entry name" value="PPR"/>
    <property type="match status" value="6"/>
</dbReference>
<feature type="repeat" description="PPR" evidence="2">
    <location>
        <begin position="433"/>
        <end position="467"/>
    </location>
</feature>
<organism evidence="3 4">
    <name type="scientific">Adiantum capillus-veneris</name>
    <name type="common">Maidenhair fern</name>
    <dbReference type="NCBI Taxonomy" id="13818"/>
    <lineage>
        <taxon>Eukaryota</taxon>
        <taxon>Viridiplantae</taxon>
        <taxon>Streptophyta</taxon>
        <taxon>Embryophyta</taxon>
        <taxon>Tracheophyta</taxon>
        <taxon>Polypodiopsida</taxon>
        <taxon>Polypodiidae</taxon>
        <taxon>Polypodiales</taxon>
        <taxon>Pteridineae</taxon>
        <taxon>Pteridaceae</taxon>
        <taxon>Vittarioideae</taxon>
        <taxon>Adiantum</taxon>
    </lineage>
</organism>
<dbReference type="Pfam" id="PF13041">
    <property type="entry name" value="PPR_2"/>
    <property type="match status" value="2"/>
</dbReference>
<evidence type="ECO:0000256" key="2">
    <source>
        <dbReference type="PROSITE-ProRule" id="PRU00708"/>
    </source>
</evidence>
<sequence>MRTCLSMLTRAISEWWLNRTAGDWHLQSPRNFHVRPAGNAEPIIQLTDGFTRAKNLERQGMPLSRELMYQLLQTSIENESIDAARDAHLLLASSPHVHVCLLDDRLIQLFSLCGSLLEANLVFCLVTRPSCHTWHAILSAHTDLGFNKEALHMFGQMQWMGVKPSKVTLLCILKTCGLLSALMKTFLAHNLIVDSKFDLDVEVGNSLLDTYAKCGSVMDACGIFEKLETKDVISWNSLLAGAVLSKQYFLALEYFCKMQETGIEANNITFSCILNVCGALEALPQGRLIHGHLLKGGVSLDIVIRNTLIDMYVRCHTLEDAYKVFESIPDCDMVSWCTIIAGCTQHGYNSLALDLFAKMQQGGLKPDRISYVHAVKACSSLGSSKQGMFMHSEIVCCSFESDVVVGSTLVDMYAKYACLDEALKVFNALQRRNLVSWNTLIGSYVQQEQPTLALLLFERMQQDCVQHNEVTSRWILKACGSIGAMDEGYWIHDRALKAKFESNVLVESSLIDMYMKLNDLKGAKWVLKRSSNPNLTIWNESITDGASHKEMVDASKILENMRNESCISDEVRISCISKACATVKAIGKGMLLHNEIILSCINIDAVLANSLITMYADFGDLMSAQKVFDDLPFKNVVAWNALITGYTQHGSDFSAIELFGKLQQNDVVPDGVTYLSVLKACSNVGAIIQGKVVHDLVMRSLTDDVMIGTALVDMYAKCGALQCARKVLHGMPKRSVVSWGALFSGYGVYGSLDSSKQCLEAMLREGLGPDERIFHSILAACSHSGSVEEGRQHFKAMQEVHGLIPGIEHCNCMVDLLCRAGYLPEAKEFLCALPVVPDVYGWMSLFTACRLHGNKQLARLCFDRVVDLDPNMAGGYLAMLNVFADSEMWTEFHRVHDLWRSTGAAKRPGKAWVEVDNKVHEFNVFRSSDLQPGNVLLVKLKSLKRQMIHHGFSPGLHLSLEPFQDGYGYMF</sequence>
<proteinExistence type="predicted"/>
<keyword evidence="4" id="KW-1185">Reference proteome</keyword>
<evidence type="ECO:0000313" key="3">
    <source>
        <dbReference type="EMBL" id="KAI5065509.1"/>
    </source>
</evidence>
<dbReference type="GO" id="GO:0003729">
    <property type="term" value="F:mRNA binding"/>
    <property type="evidence" value="ECO:0007669"/>
    <property type="project" value="UniProtKB-ARBA"/>
</dbReference>
<feature type="repeat" description="PPR" evidence="2">
    <location>
        <begin position="130"/>
        <end position="164"/>
    </location>
</feature>
<dbReference type="NCBIfam" id="TIGR00756">
    <property type="entry name" value="PPR"/>
    <property type="match status" value="4"/>
</dbReference>
<dbReference type="Pfam" id="PF20431">
    <property type="entry name" value="E_motif"/>
    <property type="match status" value="1"/>
</dbReference>
<dbReference type="InterPro" id="IPR002885">
    <property type="entry name" value="PPR_rpt"/>
</dbReference>
<dbReference type="InterPro" id="IPR046960">
    <property type="entry name" value="PPR_At4g14850-like_plant"/>
</dbReference>
<dbReference type="Proteomes" id="UP000886520">
    <property type="component" value="Chromosome 19"/>
</dbReference>
<dbReference type="Gene3D" id="1.25.40.10">
    <property type="entry name" value="Tetratricopeptide repeat domain"/>
    <property type="match status" value="6"/>
</dbReference>
<feature type="repeat" description="PPR" evidence="2">
    <location>
        <begin position="735"/>
        <end position="769"/>
    </location>
</feature>
<feature type="repeat" description="PPR" evidence="2">
    <location>
        <begin position="635"/>
        <end position="669"/>
    </location>
</feature>
<dbReference type="EMBL" id="JABFUD020000019">
    <property type="protein sequence ID" value="KAI5065509.1"/>
    <property type="molecule type" value="Genomic_DNA"/>
</dbReference>
<comment type="caution">
    <text evidence="3">The sequence shown here is derived from an EMBL/GenBank/DDBJ whole genome shotgun (WGS) entry which is preliminary data.</text>
</comment>
<dbReference type="Pfam" id="PF01535">
    <property type="entry name" value="PPR"/>
    <property type="match status" value="8"/>
</dbReference>